<gene>
    <name evidence="2" type="ORF">F0M18_10860</name>
</gene>
<dbReference type="RefSeq" id="WP_149611448.1">
    <property type="nucleotide sequence ID" value="NZ_VTUX01000004.1"/>
</dbReference>
<proteinExistence type="predicted"/>
<dbReference type="InterPro" id="IPR038643">
    <property type="entry name" value="PliI_sf"/>
</dbReference>
<evidence type="ECO:0000256" key="1">
    <source>
        <dbReference type="SAM" id="SignalP"/>
    </source>
</evidence>
<comment type="caution">
    <text evidence="2">The sequence shown here is derived from an EMBL/GenBank/DDBJ whole genome shotgun (WGS) entry which is preliminary data.</text>
</comment>
<sequence>MNSAFIQGRTGLLTTVCLMAVTSTMAANPDTPIPDNSLECSAEALTKAPYCRLGNGDIGFLLQASSGSSINTLALTPMGLELDQQSQSIELDGSAYRAELADLDGNGWPEVYVYVSSAGSGSYGSLVAYAVNAGKSITPIYLPPLDASSPEHSGYQGHDEFRVVENRLVRRYPIYRADDINAQPRGGTRQIQYRLEPGEAGWVLVADRIVEY</sequence>
<keyword evidence="1" id="KW-0732">Signal</keyword>
<evidence type="ECO:0000313" key="3">
    <source>
        <dbReference type="Proteomes" id="UP000323708"/>
    </source>
</evidence>
<accession>A0A5B0WY42</accession>
<organism evidence="2 3">
    <name type="scientific">Pseudohalioglobus sediminis</name>
    <dbReference type="NCBI Taxonomy" id="2606449"/>
    <lineage>
        <taxon>Bacteria</taxon>
        <taxon>Pseudomonadati</taxon>
        <taxon>Pseudomonadota</taxon>
        <taxon>Gammaproteobacteria</taxon>
        <taxon>Cellvibrionales</taxon>
        <taxon>Halieaceae</taxon>
        <taxon>Pseudohalioglobus</taxon>
    </lineage>
</organism>
<keyword evidence="3" id="KW-1185">Reference proteome</keyword>
<dbReference type="Proteomes" id="UP000323708">
    <property type="component" value="Unassembled WGS sequence"/>
</dbReference>
<protein>
    <submittedName>
        <fullName evidence="2">Uncharacterized protein</fullName>
    </submittedName>
</protein>
<name>A0A5B0WY42_9GAMM</name>
<feature type="signal peptide" evidence="1">
    <location>
        <begin position="1"/>
        <end position="26"/>
    </location>
</feature>
<dbReference type="EMBL" id="VTUX01000004">
    <property type="protein sequence ID" value="KAA1192012.1"/>
    <property type="molecule type" value="Genomic_DNA"/>
</dbReference>
<dbReference type="Gene3D" id="2.40.128.460">
    <property type="entry name" value="Periplasmic lysozyme inhibitor of I-type lysozyme"/>
    <property type="match status" value="1"/>
</dbReference>
<reference evidence="2 3" key="1">
    <citation type="submission" date="2019-09" db="EMBL/GenBank/DDBJ databases">
        <authorList>
            <person name="Chen X.-Y."/>
        </authorList>
    </citation>
    <scope>NUCLEOTIDE SEQUENCE [LARGE SCALE GENOMIC DNA]</scope>
    <source>
        <strain evidence="2 3">NY5</strain>
    </source>
</reference>
<dbReference type="AlphaFoldDB" id="A0A5B0WY42"/>
<feature type="chain" id="PRO_5022921829" evidence="1">
    <location>
        <begin position="27"/>
        <end position="212"/>
    </location>
</feature>
<evidence type="ECO:0000313" key="2">
    <source>
        <dbReference type="EMBL" id="KAA1192012.1"/>
    </source>
</evidence>